<dbReference type="Pfam" id="PF08447">
    <property type="entry name" value="PAS_3"/>
    <property type="match status" value="2"/>
</dbReference>
<evidence type="ECO:0000259" key="4">
    <source>
        <dbReference type="PROSITE" id="PS51832"/>
    </source>
</evidence>
<dbReference type="PROSITE" id="PS51832">
    <property type="entry name" value="HD_GYP"/>
    <property type="match status" value="1"/>
</dbReference>
<dbReference type="SUPFAM" id="SSF55781">
    <property type="entry name" value="GAF domain-like"/>
    <property type="match status" value="2"/>
</dbReference>
<geneLocation type="plasmid" evidence="5">
    <name>pDson04</name>
</geneLocation>
<dbReference type="PANTHER" id="PTHR45228">
    <property type="entry name" value="CYCLIC DI-GMP PHOSPHODIESTERASE TM_0186-RELATED"/>
    <property type="match status" value="1"/>
</dbReference>
<dbReference type="InterPro" id="IPR037522">
    <property type="entry name" value="HD_GYP_dom"/>
</dbReference>
<dbReference type="PROSITE" id="PS50113">
    <property type="entry name" value="PAC"/>
    <property type="match status" value="2"/>
</dbReference>
<feature type="domain" description="PAS" evidence="2">
    <location>
        <begin position="556"/>
        <end position="626"/>
    </location>
</feature>
<keyword evidence="5" id="KW-0614">Plasmid</keyword>
<dbReference type="SMART" id="SM00065">
    <property type="entry name" value="GAF"/>
    <property type="match status" value="2"/>
</dbReference>
<dbReference type="Pfam" id="PF13188">
    <property type="entry name" value="PAS_8"/>
    <property type="match status" value="1"/>
</dbReference>
<dbReference type="SUPFAM" id="SSF109604">
    <property type="entry name" value="HD-domain/PDEase-like"/>
    <property type="match status" value="1"/>
</dbReference>
<dbReference type="RefSeq" id="WP_350241063.1">
    <property type="nucleotide sequence ID" value="NZ_CP158296.1"/>
</dbReference>
<protein>
    <submittedName>
        <fullName evidence="5">PAS domain S-box protein</fullName>
    </submittedName>
</protein>
<dbReference type="SMART" id="SM00091">
    <property type="entry name" value="PAS"/>
    <property type="match status" value="4"/>
</dbReference>
<dbReference type="InterPro" id="IPR013655">
    <property type="entry name" value="PAS_fold_3"/>
</dbReference>
<evidence type="ECO:0000313" key="5">
    <source>
        <dbReference type="EMBL" id="XBV83520.1"/>
    </source>
</evidence>
<dbReference type="InterPro" id="IPR035965">
    <property type="entry name" value="PAS-like_dom_sf"/>
</dbReference>
<feature type="region of interest" description="Disordered" evidence="1">
    <location>
        <begin position="1036"/>
        <end position="1059"/>
    </location>
</feature>
<evidence type="ECO:0000256" key="1">
    <source>
        <dbReference type="SAM" id="MobiDB-lite"/>
    </source>
</evidence>
<feature type="domain" description="PAC" evidence="3">
    <location>
        <begin position="380"/>
        <end position="431"/>
    </location>
</feature>
<organism evidence="5">
    <name type="scientific">Deinococcus sonorensis KR-87</name>
    <dbReference type="NCBI Taxonomy" id="694439"/>
    <lineage>
        <taxon>Bacteria</taxon>
        <taxon>Thermotogati</taxon>
        <taxon>Deinococcota</taxon>
        <taxon>Deinococci</taxon>
        <taxon>Deinococcales</taxon>
        <taxon>Deinococcaceae</taxon>
        <taxon>Deinococcus</taxon>
    </lineage>
</organism>
<dbReference type="KEGG" id="dsc:ABOD76_00680"/>
<dbReference type="PROSITE" id="PS50112">
    <property type="entry name" value="PAS"/>
    <property type="match status" value="3"/>
</dbReference>
<dbReference type="EMBL" id="CP158296">
    <property type="protein sequence ID" value="XBV83520.1"/>
    <property type="molecule type" value="Genomic_DNA"/>
</dbReference>
<dbReference type="InterPro" id="IPR001610">
    <property type="entry name" value="PAC"/>
</dbReference>
<dbReference type="Gene3D" id="3.30.450.20">
    <property type="entry name" value="PAS domain"/>
    <property type="match status" value="4"/>
</dbReference>
<sequence>MKNAPDQPSRTAPWFQPGAGIVEALFTHSTDLVLLLDAAGEVRACNPAAREALGALTTAGAWTPAPIQTLIHPDDALRMHAEVFGEAQPGASVGLSPFRVRGQAQRWRWLEGTAVNLLHDPEVQGLLVLARDVTARVVAERLGAAQQQVAAALSTATTADDVVAVILQHALEALGAAAGGVLRLTPDGAFLELLGSAGYEEQPGNAWARVPLSGPVPAAEAIRTGQDLLLSASAWDSLYPQLPRSSYQAAAALVLNHEGRPAGALTLHFRDDLQFTPEHRQFMRALADQCAYALERATLLDRLRTSEARHRKFNQFGADLVSVISPEGVLTYTTDATPRLLGYPVSALVGQSAFAFIFEADQPLVMQAIGQALATPGQPVQATYRFLHQDGRWIWIESIAAYHPDDPEIGGILVNSRDVTHQMALRDELKDREAAFRHLFAHNPLPMWVYDLQTLRVLEVNDAAVVKYGYSRQEFLQLHLKELRPGADRDAFETLIHDLPPVLQHADPVCHLRRDGTPIDVIVHGHGLTFADRPARLVVVEDVTEQLAAQRALQESERKFRLMAENSSNLITAQRVGDPEMYISPAVHELLGYTPEQAARLNHQDVLHPDDLPGYRTLRRSLIRGQGDRAELALRVRHAQGHYVWLETSARVVRDPLTGRATEYHSSSRDVSARRQAEAQVQAQVERYRQLLDLTEALEQQHDPTTLAYEALERYVSLTGDACGFYLRLHGEELRVVHSCEVNLSLHRGLTQGFPTLASFGSIGEVLRAGQPFFGVVDHGALPPQVAAVLGEFRSMAALPVFEDERLLGIFMLLSRRPEVDTEARRLLAAIAERVSVALERRLHMVQLASSREETLRALGLVLEYRDYETAGHTDRVVRLTERLARALGFSGSELDALRWGAYLHDTGKVAIPDSILRKPGKLDAEEWAVIQQHPVIGYELLQHLPNLPASTLEVVRHHHERWDGTGYPAQLAGEAIPLAARLFAVIDVYDALTDRRPYKRAWTSQEALAEIERTSGSHFDPQVARAFLELMASEHPDEPADDEGAALQPPCARTVPSL</sequence>
<evidence type="ECO:0000259" key="3">
    <source>
        <dbReference type="PROSITE" id="PS50113"/>
    </source>
</evidence>
<dbReference type="Pfam" id="PF13487">
    <property type="entry name" value="HD_5"/>
    <property type="match status" value="1"/>
</dbReference>
<dbReference type="AlphaFoldDB" id="A0AAU7U4S7"/>
<reference evidence="5" key="1">
    <citation type="submission" date="2024-06" db="EMBL/GenBank/DDBJ databases">
        <title>Draft Genome Sequence of Deinococcus sonorensis Type Strain KR-87, a Biofilm Producing Representative of the Genus Deinococcus.</title>
        <authorList>
            <person name="Boren L.S."/>
            <person name="Grosso R.A."/>
            <person name="Hugenberg-Cox A.N."/>
            <person name="Hill J.T.E."/>
            <person name="Albert C.M."/>
            <person name="Tuohy J.M."/>
        </authorList>
    </citation>
    <scope>NUCLEOTIDE SEQUENCE</scope>
    <source>
        <strain evidence="5">KR-87</strain>
        <plasmid evidence="5">pDson04</plasmid>
    </source>
</reference>
<dbReference type="Gene3D" id="3.30.450.40">
    <property type="match status" value="2"/>
</dbReference>
<feature type="domain" description="PAS" evidence="2">
    <location>
        <begin position="432"/>
        <end position="476"/>
    </location>
</feature>
<dbReference type="InterPro" id="IPR000014">
    <property type="entry name" value="PAS"/>
</dbReference>
<dbReference type="SUPFAM" id="SSF55785">
    <property type="entry name" value="PYP-like sensor domain (PAS domain)"/>
    <property type="match status" value="4"/>
</dbReference>
<dbReference type="Pfam" id="PF13185">
    <property type="entry name" value="GAF_2"/>
    <property type="match status" value="2"/>
</dbReference>
<dbReference type="NCBIfam" id="TIGR00229">
    <property type="entry name" value="sensory_box"/>
    <property type="match status" value="3"/>
</dbReference>
<name>A0AAU7U4S7_9DEIO</name>
<dbReference type="Gene3D" id="1.10.3210.10">
    <property type="entry name" value="Hypothetical protein af1432"/>
    <property type="match status" value="1"/>
</dbReference>
<dbReference type="SMART" id="SM00471">
    <property type="entry name" value="HDc"/>
    <property type="match status" value="1"/>
</dbReference>
<feature type="domain" description="PAS" evidence="2">
    <location>
        <begin position="306"/>
        <end position="376"/>
    </location>
</feature>
<dbReference type="CDD" id="cd00077">
    <property type="entry name" value="HDc"/>
    <property type="match status" value="1"/>
</dbReference>
<feature type="domain" description="PAC" evidence="3">
    <location>
        <begin position="630"/>
        <end position="683"/>
    </location>
</feature>
<dbReference type="Pfam" id="PF13426">
    <property type="entry name" value="PAS_9"/>
    <property type="match status" value="1"/>
</dbReference>
<dbReference type="InterPro" id="IPR003607">
    <property type="entry name" value="HD/PDEase_dom"/>
</dbReference>
<proteinExistence type="predicted"/>
<dbReference type="InterPro" id="IPR003018">
    <property type="entry name" value="GAF"/>
</dbReference>
<dbReference type="InterPro" id="IPR000700">
    <property type="entry name" value="PAS-assoc_C"/>
</dbReference>
<dbReference type="SMART" id="SM00086">
    <property type="entry name" value="PAC"/>
    <property type="match status" value="4"/>
</dbReference>
<dbReference type="CDD" id="cd00130">
    <property type="entry name" value="PAS"/>
    <property type="match status" value="4"/>
</dbReference>
<evidence type="ECO:0000259" key="2">
    <source>
        <dbReference type="PROSITE" id="PS50112"/>
    </source>
</evidence>
<dbReference type="InterPro" id="IPR029016">
    <property type="entry name" value="GAF-like_dom_sf"/>
</dbReference>
<accession>A0AAU7U4S7</accession>
<dbReference type="InterPro" id="IPR052020">
    <property type="entry name" value="Cyclic_di-GMP/3'3'-cGAMP_PDE"/>
</dbReference>
<feature type="domain" description="HD-GYP" evidence="4">
    <location>
        <begin position="848"/>
        <end position="1044"/>
    </location>
</feature>
<gene>
    <name evidence="5" type="ORF">ABOD76_00680</name>
</gene>